<keyword evidence="3 11" id="KW-0547">Nucleotide-binding</keyword>
<dbReference type="Pfam" id="PF00271">
    <property type="entry name" value="Helicase_C"/>
    <property type="match status" value="1"/>
</dbReference>
<keyword evidence="6 11" id="KW-0067">ATP-binding</keyword>
<dbReference type="InterPro" id="IPR000629">
    <property type="entry name" value="RNA-helicase_DEAD-box_CS"/>
</dbReference>
<dbReference type="AlphaFoldDB" id="A0A1M4TWW6"/>
<evidence type="ECO:0000256" key="1">
    <source>
        <dbReference type="ARBA" id="ARBA00012552"/>
    </source>
</evidence>
<feature type="region of interest" description="Disordered" evidence="12">
    <location>
        <begin position="430"/>
        <end position="475"/>
    </location>
</feature>
<evidence type="ECO:0000256" key="8">
    <source>
        <dbReference type="ARBA" id="ARBA00047984"/>
    </source>
</evidence>
<dbReference type="PROSITE" id="PS00039">
    <property type="entry name" value="DEAD_ATP_HELICASE"/>
    <property type="match status" value="1"/>
</dbReference>
<evidence type="ECO:0000313" key="17">
    <source>
        <dbReference type="Proteomes" id="UP000184476"/>
    </source>
</evidence>
<evidence type="ECO:0000256" key="7">
    <source>
        <dbReference type="ARBA" id="ARBA00038437"/>
    </source>
</evidence>
<dbReference type="InterPro" id="IPR050547">
    <property type="entry name" value="DEAD_box_RNA_helicases"/>
</dbReference>
<feature type="domain" description="Helicase ATP-binding" evidence="13">
    <location>
        <begin position="34"/>
        <end position="204"/>
    </location>
</feature>
<keyword evidence="5 11" id="KW-0347">Helicase</keyword>
<gene>
    <name evidence="16" type="ORF">SAMN05444392_101689</name>
</gene>
<dbReference type="InterPro" id="IPR027417">
    <property type="entry name" value="P-loop_NTPase"/>
</dbReference>
<feature type="short sequence motif" description="Q motif" evidence="10">
    <location>
        <begin position="3"/>
        <end position="31"/>
    </location>
</feature>
<dbReference type="GO" id="GO:0016787">
    <property type="term" value="F:hydrolase activity"/>
    <property type="evidence" value="ECO:0007669"/>
    <property type="project" value="UniProtKB-KW"/>
</dbReference>
<dbReference type="EC" id="3.6.4.13" evidence="1"/>
<evidence type="ECO:0000259" key="14">
    <source>
        <dbReference type="PROSITE" id="PS51194"/>
    </source>
</evidence>
<dbReference type="STRING" id="112248.SAMN05444392_101689"/>
<dbReference type="GO" id="GO:0005840">
    <property type="term" value="C:ribosome"/>
    <property type="evidence" value="ECO:0007669"/>
    <property type="project" value="TreeGrafter"/>
</dbReference>
<evidence type="ECO:0000256" key="3">
    <source>
        <dbReference type="ARBA" id="ARBA00022741"/>
    </source>
</evidence>
<keyword evidence="17" id="KW-1185">Reference proteome</keyword>
<proteinExistence type="inferred from homology"/>
<dbReference type="InterPro" id="IPR001650">
    <property type="entry name" value="Helicase_C-like"/>
</dbReference>
<dbReference type="SMART" id="SM00490">
    <property type="entry name" value="HELICc"/>
    <property type="match status" value="1"/>
</dbReference>
<dbReference type="PANTHER" id="PTHR47963:SF5">
    <property type="entry name" value="DEAD-BOX ATP-DEPENDENT RNA HELICASE CSHA"/>
    <property type="match status" value="1"/>
</dbReference>
<dbReference type="Proteomes" id="UP000184476">
    <property type="component" value="Unassembled WGS sequence"/>
</dbReference>
<evidence type="ECO:0000256" key="4">
    <source>
        <dbReference type="ARBA" id="ARBA00022801"/>
    </source>
</evidence>
<sequence length="475" mass="53618">MTTSFSELHLSTTLQYALEKMGFTEATPIQAQTIPLALQGYDVLGQAQTGTGKTAAFGIPLIETASLEEEQIQSLVITPTRELAIQVAEELNRIGAAKGIRSIPIYGGQDINRQIRSLKKRPQIIVGTPGRLQDHIQRRTIRLQGIQQVVLDEADEMLQMGFREEIEAILSRIPSERQVLLFSATMPNDIRALAKKFMNDPKEVKIKAKSLTIANIKQAYIEVTPRQKFDALCNLIDFQRPELAIVFGRTRRRVDELVEGLSKRGYSVEGLHGDYSQAHRDRVIKSLREGRIDIMVATDVAARGLDISNISHIYNFDLTHDAEIYVHRIGRTGRAGKEGTSVTFVTPKERDDLRNIERVIKKKMKKIQVPSAKEVTVGHQLFAVNELINVAKNKQHHQFIDLAEKLLEENDAVTLLSAALKMITKETDQTPVQISHDSGLRKRSSNNKRSSDNRRKGKRNFSSSRRQQRRNKAYS</sequence>
<reference evidence="16 17" key="1">
    <citation type="submission" date="2016-11" db="EMBL/GenBank/DDBJ databases">
        <authorList>
            <person name="Jaros S."/>
            <person name="Januszkiewicz K."/>
            <person name="Wedrychowicz H."/>
        </authorList>
    </citation>
    <scope>NUCLEOTIDE SEQUENCE [LARGE SCALE GENOMIC DNA]</scope>
    <source>
        <strain evidence="16 17">DSM 44666</strain>
    </source>
</reference>
<dbReference type="GO" id="GO:0005829">
    <property type="term" value="C:cytosol"/>
    <property type="evidence" value="ECO:0007669"/>
    <property type="project" value="TreeGrafter"/>
</dbReference>
<dbReference type="InterPro" id="IPR014001">
    <property type="entry name" value="Helicase_ATP-bd"/>
</dbReference>
<evidence type="ECO:0000256" key="12">
    <source>
        <dbReference type="SAM" id="MobiDB-lite"/>
    </source>
</evidence>
<dbReference type="InterPro" id="IPR011545">
    <property type="entry name" value="DEAD/DEAH_box_helicase_dom"/>
</dbReference>
<feature type="domain" description="Helicase C-terminal" evidence="14">
    <location>
        <begin position="215"/>
        <end position="375"/>
    </location>
</feature>
<dbReference type="PANTHER" id="PTHR47963">
    <property type="entry name" value="DEAD-BOX ATP-DEPENDENT RNA HELICASE 47, MITOCHONDRIAL"/>
    <property type="match status" value="1"/>
</dbReference>
<evidence type="ECO:0000259" key="15">
    <source>
        <dbReference type="PROSITE" id="PS51195"/>
    </source>
</evidence>
<evidence type="ECO:0000256" key="2">
    <source>
        <dbReference type="ARBA" id="ARBA00022490"/>
    </source>
</evidence>
<dbReference type="CDD" id="cd00268">
    <property type="entry name" value="DEADc"/>
    <property type="match status" value="1"/>
</dbReference>
<dbReference type="InterPro" id="IPR044742">
    <property type="entry name" value="DEAD/DEAH_RhlB"/>
</dbReference>
<evidence type="ECO:0000256" key="6">
    <source>
        <dbReference type="ARBA" id="ARBA00022840"/>
    </source>
</evidence>
<dbReference type="FunFam" id="3.40.50.300:FF:000108">
    <property type="entry name" value="ATP-dependent RNA helicase RhlE"/>
    <property type="match status" value="1"/>
</dbReference>
<dbReference type="PROSITE" id="PS51194">
    <property type="entry name" value="HELICASE_CTER"/>
    <property type="match status" value="1"/>
</dbReference>
<keyword evidence="4 11" id="KW-0378">Hydrolase</keyword>
<protein>
    <recommendedName>
        <fullName evidence="9">ATP-dependent RNA helicase CshA</fullName>
        <ecNumber evidence="1">3.6.4.13</ecNumber>
    </recommendedName>
</protein>
<dbReference type="CDD" id="cd18787">
    <property type="entry name" value="SF2_C_DEAD"/>
    <property type="match status" value="1"/>
</dbReference>
<dbReference type="PROSITE" id="PS51192">
    <property type="entry name" value="HELICASE_ATP_BIND_1"/>
    <property type="match status" value="1"/>
</dbReference>
<feature type="compositionally biased region" description="Basic residues" evidence="12">
    <location>
        <begin position="466"/>
        <end position="475"/>
    </location>
</feature>
<evidence type="ECO:0000256" key="9">
    <source>
        <dbReference type="ARBA" id="ARBA00067932"/>
    </source>
</evidence>
<dbReference type="SUPFAM" id="SSF52540">
    <property type="entry name" value="P-loop containing nucleoside triphosphate hydrolases"/>
    <property type="match status" value="1"/>
</dbReference>
<evidence type="ECO:0000256" key="5">
    <source>
        <dbReference type="ARBA" id="ARBA00022806"/>
    </source>
</evidence>
<comment type="similarity">
    <text evidence="7 11">Belongs to the DEAD box helicase family.</text>
</comment>
<organism evidence="16 17">
    <name type="scientific">Seinonella peptonophila</name>
    <dbReference type="NCBI Taxonomy" id="112248"/>
    <lineage>
        <taxon>Bacteria</taxon>
        <taxon>Bacillati</taxon>
        <taxon>Bacillota</taxon>
        <taxon>Bacilli</taxon>
        <taxon>Bacillales</taxon>
        <taxon>Thermoactinomycetaceae</taxon>
        <taxon>Seinonella</taxon>
    </lineage>
</organism>
<dbReference type="Pfam" id="PF00270">
    <property type="entry name" value="DEAD"/>
    <property type="match status" value="1"/>
</dbReference>
<dbReference type="GO" id="GO:0033592">
    <property type="term" value="F:RNA strand annealing activity"/>
    <property type="evidence" value="ECO:0007669"/>
    <property type="project" value="TreeGrafter"/>
</dbReference>
<dbReference type="InterPro" id="IPR014014">
    <property type="entry name" value="RNA_helicase_DEAD_Q_motif"/>
</dbReference>
<dbReference type="SMART" id="SM00487">
    <property type="entry name" value="DEXDc"/>
    <property type="match status" value="1"/>
</dbReference>
<dbReference type="GO" id="GO:0005524">
    <property type="term" value="F:ATP binding"/>
    <property type="evidence" value="ECO:0007669"/>
    <property type="project" value="UniProtKB-KW"/>
</dbReference>
<evidence type="ECO:0000313" key="16">
    <source>
        <dbReference type="EMBL" id="SHE48991.1"/>
    </source>
</evidence>
<feature type="domain" description="DEAD-box RNA helicase Q" evidence="15">
    <location>
        <begin position="3"/>
        <end position="31"/>
    </location>
</feature>
<comment type="catalytic activity">
    <reaction evidence="8">
        <text>ATP + H2O = ADP + phosphate + H(+)</text>
        <dbReference type="Rhea" id="RHEA:13065"/>
        <dbReference type="ChEBI" id="CHEBI:15377"/>
        <dbReference type="ChEBI" id="CHEBI:15378"/>
        <dbReference type="ChEBI" id="CHEBI:30616"/>
        <dbReference type="ChEBI" id="CHEBI:43474"/>
        <dbReference type="ChEBI" id="CHEBI:456216"/>
        <dbReference type="EC" id="3.6.4.13"/>
    </reaction>
</comment>
<evidence type="ECO:0000256" key="10">
    <source>
        <dbReference type="PROSITE-ProRule" id="PRU00552"/>
    </source>
</evidence>
<keyword evidence="2" id="KW-0963">Cytoplasm</keyword>
<dbReference type="Gene3D" id="3.40.50.300">
    <property type="entry name" value="P-loop containing nucleotide triphosphate hydrolases"/>
    <property type="match status" value="2"/>
</dbReference>
<evidence type="ECO:0000259" key="13">
    <source>
        <dbReference type="PROSITE" id="PS51192"/>
    </source>
</evidence>
<dbReference type="PROSITE" id="PS51195">
    <property type="entry name" value="Q_MOTIF"/>
    <property type="match status" value="1"/>
</dbReference>
<dbReference type="GO" id="GO:0009409">
    <property type="term" value="P:response to cold"/>
    <property type="evidence" value="ECO:0007669"/>
    <property type="project" value="TreeGrafter"/>
</dbReference>
<evidence type="ECO:0000256" key="11">
    <source>
        <dbReference type="RuleBase" id="RU000492"/>
    </source>
</evidence>
<dbReference type="EMBL" id="FQVL01000001">
    <property type="protein sequence ID" value="SHE48991.1"/>
    <property type="molecule type" value="Genomic_DNA"/>
</dbReference>
<name>A0A1M4TWW6_9BACL</name>
<dbReference type="GO" id="GO:0003724">
    <property type="term" value="F:RNA helicase activity"/>
    <property type="evidence" value="ECO:0007669"/>
    <property type="project" value="UniProtKB-EC"/>
</dbReference>
<accession>A0A1M4TWW6</accession>